<evidence type="ECO:0000313" key="8">
    <source>
        <dbReference type="EMBL" id="OGG17133.1"/>
    </source>
</evidence>
<evidence type="ECO:0000259" key="7">
    <source>
        <dbReference type="Pfam" id="PF02749"/>
    </source>
</evidence>
<comment type="catalytic activity">
    <reaction evidence="6">
        <text>5-phospho-alpha-D-ribose 1-diphosphate + nicotinate + ATP + H2O = nicotinate beta-D-ribonucleotide + ADP + phosphate + diphosphate</text>
        <dbReference type="Rhea" id="RHEA:36163"/>
        <dbReference type="ChEBI" id="CHEBI:15377"/>
        <dbReference type="ChEBI" id="CHEBI:30616"/>
        <dbReference type="ChEBI" id="CHEBI:32544"/>
        <dbReference type="ChEBI" id="CHEBI:33019"/>
        <dbReference type="ChEBI" id="CHEBI:43474"/>
        <dbReference type="ChEBI" id="CHEBI:57502"/>
        <dbReference type="ChEBI" id="CHEBI:58017"/>
        <dbReference type="ChEBI" id="CHEBI:456216"/>
        <dbReference type="EC" id="6.3.4.21"/>
    </reaction>
</comment>
<proteinExistence type="predicted"/>
<dbReference type="Proteomes" id="UP000176923">
    <property type="component" value="Unassembled WGS sequence"/>
</dbReference>
<dbReference type="InterPro" id="IPR036068">
    <property type="entry name" value="Nicotinate_pribotase-like_C"/>
</dbReference>
<protein>
    <recommendedName>
        <fullName evidence="2">nicotinate phosphoribosyltransferase</fullName>
        <ecNumber evidence="2">6.3.4.21</ecNumber>
    </recommendedName>
</protein>
<dbReference type="STRING" id="1798382.A3D77_01090"/>
<keyword evidence="3" id="KW-0597">Phosphoprotein</keyword>
<feature type="domain" description="Quinolinate phosphoribosyl transferase N-terminal" evidence="7">
    <location>
        <begin position="20"/>
        <end position="113"/>
    </location>
</feature>
<comment type="caution">
    <text evidence="8">The sequence shown here is derived from an EMBL/GenBank/DDBJ whole genome shotgun (WGS) entry which is preliminary data.</text>
</comment>
<dbReference type="PIRSF" id="PIRSF000484">
    <property type="entry name" value="NAPRT"/>
    <property type="match status" value="1"/>
</dbReference>
<keyword evidence="5" id="KW-0662">Pyridine nucleotide biosynthesis</keyword>
<gene>
    <name evidence="8" type="ORF">A3D77_01090</name>
</gene>
<dbReference type="GO" id="GO:0016763">
    <property type="term" value="F:pentosyltransferase activity"/>
    <property type="evidence" value="ECO:0007669"/>
    <property type="project" value="InterPro"/>
</dbReference>
<sequence length="380" mass="42149">MKYFTEEQINKIRNGYYSAVYFNRTKEILLKEKNLVSVAMQIFQKNEGSMLCGVEEVKEMIQCTMHNAQWKKIKIESLKDGDRIGKGETVMHITGPYVYFAHLESIYLGILARRTLVATNTKRAVEAAEGKPVIFFADRFDYFLNQQGDGYAAHRGGASGVCTQAHAAWFDGKPVGTLPHALIAVCNGNTVTAAELFSKYYPDVNLITLVDFENDCVRTALEVAKKLGKKLWGVRIDTSQNLIDNGLKSTSSVILGRTPIGSGDDSRIRLMKKDSGRPRQGGVARMTDLSGVNPDLVKLVRKALDQEGFSYVKIVVSGGFNPERIKEFEDEKTPIDVYGVGTALIHGANDFTADIVMVDGKKIAKAGREFKKLSKFVQLD</sequence>
<dbReference type="Gene3D" id="3.20.20.70">
    <property type="entry name" value="Aldolase class I"/>
    <property type="match status" value="1"/>
</dbReference>
<evidence type="ECO:0000256" key="2">
    <source>
        <dbReference type="ARBA" id="ARBA00013236"/>
    </source>
</evidence>
<dbReference type="SUPFAM" id="SSF54675">
    <property type="entry name" value="Nicotinate/Quinolinate PRTase N-terminal domain-like"/>
    <property type="match status" value="1"/>
</dbReference>
<dbReference type="SUPFAM" id="SSF51690">
    <property type="entry name" value="Nicotinate/Quinolinate PRTase C-terminal domain-like"/>
    <property type="match status" value="1"/>
</dbReference>
<dbReference type="UniPathway" id="UPA00253">
    <property type="reaction ID" value="UER00457"/>
</dbReference>
<dbReference type="InterPro" id="IPR022412">
    <property type="entry name" value="Quinolinate_PRibosylTrfase_N"/>
</dbReference>
<name>A0A1F5ZXN7_9BACT</name>
<evidence type="ECO:0000256" key="5">
    <source>
        <dbReference type="ARBA" id="ARBA00022642"/>
    </source>
</evidence>
<keyword evidence="4" id="KW-0436">Ligase</keyword>
<dbReference type="Gene3D" id="3.90.1170.20">
    <property type="entry name" value="Quinolinate phosphoribosyl transferase, N-terminal domain"/>
    <property type="match status" value="1"/>
</dbReference>
<evidence type="ECO:0000256" key="3">
    <source>
        <dbReference type="ARBA" id="ARBA00022553"/>
    </source>
</evidence>
<dbReference type="PANTHER" id="PTHR43202">
    <property type="entry name" value="NICOTINATE-NUCLEOTIDE PYROPHOSPHORYLASE"/>
    <property type="match status" value="1"/>
</dbReference>
<organism evidence="8 9">
    <name type="scientific">Candidatus Gottesmanbacteria bacterium RIFCSPHIGHO2_02_FULL_39_11</name>
    <dbReference type="NCBI Taxonomy" id="1798382"/>
    <lineage>
        <taxon>Bacteria</taxon>
        <taxon>Candidatus Gottesmaniibacteriota</taxon>
    </lineage>
</organism>
<dbReference type="GO" id="GO:0004516">
    <property type="term" value="F:nicotinate phosphoribosyltransferase activity"/>
    <property type="evidence" value="ECO:0007669"/>
    <property type="project" value="UniProtKB-EC"/>
</dbReference>
<comment type="pathway">
    <text evidence="1">Cofactor biosynthesis; NAD(+) biosynthesis; nicotinate D-ribonucleotide from nicotinate: step 1/1.</text>
</comment>
<accession>A0A1F5ZXN7</accession>
<evidence type="ECO:0000256" key="6">
    <source>
        <dbReference type="ARBA" id="ARBA00048668"/>
    </source>
</evidence>
<dbReference type="AlphaFoldDB" id="A0A1F5ZXN7"/>
<dbReference type="EC" id="6.3.4.21" evidence="2"/>
<evidence type="ECO:0000256" key="1">
    <source>
        <dbReference type="ARBA" id="ARBA00004952"/>
    </source>
</evidence>
<dbReference type="InterPro" id="IPR013785">
    <property type="entry name" value="Aldolase_TIM"/>
</dbReference>
<evidence type="ECO:0000256" key="4">
    <source>
        <dbReference type="ARBA" id="ARBA00022598"/>
    </source>
</evidence>
<dbReference type="GO" id="GO:0009435">
    <property type="term" value="P:NAD+ biosynthetic process"/>
    <property type="evidence" value="ECO:0007669"/>
    <property type="project" value="UniProtKB-UniPathway"/>
</dbReference>
<dbReference type="Pfam" id="PF02749">
    <property type="entry name" value="QRPTase_N"/>
    <property type="match status" value="1"/>
</dbReference>
<dbReference type="InterPro" id="IPR037128">
    <property type="entry name" value="Quinolinate_PRibosylTase_N_sf"/>
</dbReference>
<dbReference type="PANTHER" id="PTHR43202:SF1">
    <property type="entry name" value="NICOTINATE PHOSPHORIBOSYLTRANSFERASE"/>
    <property type="match status" value="1"/>
</dbReference>
<dbReference type="InterPro" id="IPR053190">
    <property type="entry name" value="NAPRTase-like"/>
</dbReference>
<reference evidence="8 9" key="1">
    <citation type="journal article" date="2016" name="Nat. Commun.">
        <title>Thousands of microbial genomes shed light on interconnected biogeochemical processes in an aquifer system.</title>
        <authorList>
            <person name="Anantharaman K."/>
            <person name="Brown C.T."/>
            <person name="Hug L.A."/>
            <person name="Sharon I."/>
            <person name="Castelle C.J."/>
            <person name="Probst A.J."/>
            <person name="Thomas B.C."/>
            <person name="Singh A."/>
            <person name="Wilkins M.J."/>
            <person name="Karaoz U."/>
            <person name="Brodie E.L."/>
            <person name="Williams K.H."/>
            <person name="Hubbard S.S."/>
            <person name="Banfield J.F."/>
        </authorList>
    </citation>
    <scope>NUCLEOTIDE SEQUENCE [LARGE SCALE GENOMIC DNA]</scope>
</reference>
<evidence type="ECO:0000313" key="9">
    <source>
        <dbReference type="Proteomes" id="UP000176923"/>
    </source>
</evidence>
<dbReference type="InterPro" id="IPR007229">
    <property type="entry name" value="Nic_PRibTrfase-Fam"/>
</dbReference>
<dbReference type="EMBL" id="MFJL01000002">
    <property type="protein sequence ID" value="OGG17133.1"/>
    <property type="molecule type" value="Genomic_DNA"/>
</dbReference>